<keyword evidence="3" id="KW-0472">Membrane</keyword>
<reference evidence="4" key="1">
    <citation type="submission" date="2022-06" db="EMBL/GenBank/DDBJ databases">
        <title>Sequencing the genomes of 1000 actinobacteria strains.</title>
        <authorList>
            <person name="Klenk H.-P."/>
        </authorList>
    </citation>
    <scope>NUCLEOTIDE SEQUENCE</scope>
    <source>
        <strain evidence="4">DSM 46694</strain>
    </source>
</reference>
<evidence type="ECO:0000313" key="5">
    <source>
        <dbReference type="Proteomes" id="UP001139648"/>
    </source>
</evidence>
<name>A0A9X2GY18_9ACTN</name>
<proteinExistence type="predicted"/>
<evidence type="ECO:0008006" key="6">
    <source>
        <dbReference type="Google" id="ProtNLM"/>
    </source>
</evidence>
<feature type="region of interest" description="Disordered" evidence="2">
    <location>
        <begin position="385"/>
        <end position="408"/>
    </location>
</feature>
<feature type="transmembrane region" description="Helical" evidence="3">
    <location>
        <begin position="45"/>
        <end position="65"/>
    </location>
</feature>
<feature type="transmembrane region" description="Helical" evidence="3">
    <location>
        <begin position="111"/>
        <end position="136"/>
    </location>
</feature>
<dbReference type="EMBL" id="JAMZEB010000004">
    <property type="protein sequence ID" value="MCP2365792.1"/>
    <property type="molecule type" value="Genomic_DNA"/>
</dbReference>
<keyword evidence="5" id="KW-1185">Reference proteome</keyword>
<keyword evidence="3" id="KW-0812">Transmembrane</keyword>
<feature type="transmembrane region" description="Helical" evidence="3">
    <location>
        <begin position="148"/>
        <end position="166"/>
    </location>
</feature>
<dbReference type="Proteomes" id="UP001139648">
    <property type="component" value="Unassembled WGS sequence"/>
</dbReference>
<evidence type="ECO:0000256" key="2">
    <source>
        <dbReference type="SAM" id="MobiDB-lite"/>
    </source>
</evidence>
<feature type="transmembrane region" description="Helical" evidence="3">
    <location>
        <begin position="77"/>
        <end position="99"/>
    </location>
</feature>
<comment type="caution">
    <text evidence="4">The sequence shown here is derived from an EMBL/GenBank/DDBJ whole genome shotgun (WGS) entry which is preliminary data.</text>
</comment>
<feature type="region of interest" description="Disordered" evidence="2">
    <location>
        <begin position="312"/>
        <end position="340"/>
    </location>
</feature>
<keyword evidence="3" id="KW-1133">Transmembrane helix</keyword>
<evidence type="ECO:0000256" key="3">
    <source>
        <dbReference type="SAM" id="Phobius"/>
    </source>
</evidence>
<protein>
    <recommendedName>
        <fullName evidence="6">DUF2637 domain-containing protein</fullName>
    </recommendedName>
</protein>
<keyword evidence="1" id="KW-0175">Coiled coil</keyword>
<sequence>MRMRARGYGPLLLLATTNRDFFCEGTTVMTRPTTATTHPQPSHGLGLWWTILITGCAISVFLNMWHALTLDKPGTEGALGVIFALVPVLFAAMLSHGLVSPIITSWSTKAILWTRMAILSLFAVAMLTSIASQAAVMKPYGGGYGAEWSIPLVLDASALLALNFIIKGAATAREAVRQADVEAELAALRAELRPGVEAEVRAELAAEHAAAQAELEAERVAARAELKTELANARAALKAEADRTREAELKAACDQTRAQEEEKFRAVRARLEEEYAARLKRAAEQITQRAASETEARVQQARTETEARVRLEMAGDRPKARAKTTAGPAPRTSTDGLSRQEALEIRLQQARALLTEKPDITGAELGRALDVSERYGRTLLAQLAEEAQGTQEEEPLSTTGDVRLRAVT</sequence>
<dbReference type="AlphaFoldDB" id="A0A9X2GY18"/>
<accession>A0A9X2GY18</accession>
<feature type="coiled-coil region" evidence="1">
    <location>
        <begin position="201"/>
        <end position="250"/>
    </location>
</feature>
<evidence type="ECO:0000256" key="1">
    <source>
        <dbReference type="SAM" id="Coils"/>
    </source>
</evidence>
<organism evidence="4 5">
    <name type="scientific">Nonomuraea thailandensis</name>
    <dbReference type="NCBI Taxonomy" id="1188745"/>
    <lineage>
        <taxon>Bacteria</taxon>
        <taxon>Bacillati</taxon>
        <taxon>Actinomycetota</taxon>
        <taxon>Actinomycetes</taxon>
        <taxon>Streptosporangiales</taxon>
        <taxon>Streptosporangiaceae</taxon>
        <taxon>Nonomuraea</taxon>
    </lineage>
</organism>
<evidence type="ECO:0000313" key="4">
    <source>
        <dbReference type="EMBL" id="MCP2365792.1"/>
    </source>
</evidence>
<dbReference type="RefSeq" id="WP_253760333.1">
    <property type="nucleotide sequence ID" value="NZ_BAABKA010000019.1"/>
</dbReference>
<gene>
    <name evidence="4" type="ORF">HD597_012896</name>
</gene>